<protein>
    <recommendedName>
        <fullName evidence="3">CopG family transcriptional regulator</fullName>
    </recommendedName>
</protein>
<keyword evidence="2" id="KW-1185">Reference proteome</keyword>
<comment type="caution">
    <text evidence="1">The sequence shown here is derived from an EMBL/GenBank/DDBJ whole genome shotgun (WGS) entry which is preliminary data.</text>
</comment>
<evidence type="ECO:0000313" key="1">
    <source>
        <dbReference type="EMBL" id="GIU67207.1"/>
    </source>
</evidence>
<gene>
    <name evidence="1" type="ORF">PsB1_1361</name>
</gene>
<sequence length="119" mass="13489">MTTRKQLTLHLDDTTARALDHEAKLRGLTLSRAANDALKRVLIHDRADAIADTIKARLDRLDQRELARGQDMAILRETLLAFVRIWFTYAGPLERDDHDDHAEALFDAFLDEVALGVRG</sequence>
<accession>A0ABQ4PVY9</accession>
<name>A0ABQ4PVY9_9PROT</name>
<evidence type="ECO:0000313" key="2">
    <source>
        <dbReference type="Proteomes" id="UP001161064"/>
    </source>
</evidence>
<evidence type="ECO:0008006" key="3">
    <source>
        <dbReference type="Google" id="ProtNLM"/>
    </source>
</evidence>
<dbReference type="EMBL" id="BPFZ01000007">
    <property type="protein sequence ID" value="GIU67207.1"/>
    <property type="molecule type" value="Genomic_DNA"/>
</dbReference>
<dbReference type="RefSeq" id="WP_284359997.1">
    <property type="nucleotide sequence ID" value="NZ_BPFZ01000007.1"/>
</dbReference>
<reference evidence="1" key="2">
    <citation type="journal article" date="2023" name="ISME Commun">
        <title>Characterization of a bloom-associated alphaproteobacterial lineage, 'Candidatus Phycosocius': insights into freshwater algal-bacterial interactions.</title>
        <authorList>
            <person name="Tanabe Y."/>
            <person name="Yamaguchi H."/>
            <person name="Yoshida M."/>
            <person name="Kai A."/>
            <person name="Okazaki Y."/>
        </authorList>
    </citation>
    <scope>NUCLEOTIDE SEQUENCE</scope>
    <source>
        <strain evidence="1">BOTRYCO-1</strain>
    </source>
</reference>
<reference evidence="1" key="1">
    <citation type="submission" date="2021-05" db="EMBL/GenBank/DDBJ databases">
        <authorList>
            <person name="Tanabe Y."/>
        </authorList>
    </citation>
    <scope>NUCLEOTIDE SEQUENCE</scope>
    <source>
        <strain evidence="1">BOTRYCO-1</strain>
    </source>
</reference>
<dbReference type="Proteomes" id="UP001161064">
    <property type="component" value="Unassembled WGS sequence"/>
</dbReference>
<proteinExistence type="predicted"/>
<organism evidence="1 2">
    <name type="scientific">Candidatus Phycosocius spiralis</name>
    <dbReference type="NCBI Taxonomy" id="2815099"/>
    <lineage>
        <taxon>Bacteria</taxon>
        <taxon>Pseudomonadati</taxon>
        <taxon>Pseudomonadota</taxon>
        <taxon>Alphaproteobacteria</taxon>
        <taxon>Caulobacterales</taxon>
        <taxon>Caulobacterales incertae sedis</taxon>
        <taxon>Candidatus Phycosocius</taxon>
    </lineage>
</organism>